<feature type="transmembrane region" description="Helical" evidence="1">
    <location>
        <begin position="6"/>
        <end position="28"/>
    </location>
</feature>
<comment type="caution">
    <text evidence="3">The sequence shown here is derived from an EMBL/GenBank/DDBJ whole genome shotgun (WGS) entry which is preliminary data.</text>
</comment>
<evidence type="ECO:0000313" key="4">
    <source>
        <dbReference type="Proteomes" id="UP000215633"/>
    </source>
</evidence>
<keyword evidence="1" id="KW-0812">Transmembrane</keyword>
<name>A0A261VHN8_9BORD</name>
<feature type="transmembrane region" description="Helical" evidence="1">
    <location>
        <begin position="90"/>
        <end position="111"/>
    </location>
</feature>
<dbReference type="InterPro" id="IPR008457">
    <property type="entry name" value="Cu-R_CopD_dom"/>
</dbReference>
<protein>
    <recommendedName>
        <fullName evidence="2">Copper resistance protein D domain-containing protein</fullName>
    </recommendedName>
</protein>
<evidence type="ECO:0000259" key="2">
    <source>
        <dbReference type="Pfam" id="PF05425"/>
    </source>
</evidence>
<feature type="transmembrane region" description="Helical" evidence="1">
    <location>
        <begin position="132"/>
        <end position="154"/>
    </location>
</feature>
<organism evidence="3 4">
    <name type="scientific">Bordetella genomosp. 2</name>
    <dbReference type="NCBI Taxonomy" id="1983456"/>
    <lineage>
        <taxon>Bacteria</taxon>
        <taxon>Pseudomonadati</taxon>
        <taxon>Pseudomonadota</taxon>
        <taxon>Betaproteobacteria</taxon>
        <taxon>Burkholderiales</taxon>
        <taxon>Alcaligenaceae</taxon>
        <taxon>Bordetella</taxon>
    </lineage>
</organism>
<dbReference type="AlphaFoldDB" id="A0A261VHN8"/>
<keyword evidence="4" id="KW-1185">Reference proteome</keyword>
<reference evidence="4" key="1">
    <citation type="submission" date="2017-05" db="EMBL/GenBank/DDBJ databases">
        <title>Complete and WGS of Bordetella genogroups.</title>
        <authorList>
            <person name="Spilker T."/>
            <person name="Lipuma J."/>
        </authorList>
    </citation>
    <scope>NUCLEOTIDE SEQUENCE [LARGE SCALE GENOMIC DNA]</scope>
    <source>
        <strain evidence="4">AU8256</strain>
    </source>
</reference>
<keyword evidence="1" id="KW-1133">Transmembrane helix</keyword>
<evidence type="ECO:0000313" key="3">
    <source>
        <dbReference type="EMBL" id="OZI73674.1"/>
    </source>
</evidence>
<gene>
    <name evidence="3" type="ORF">CAL24_17645</name>
</gene>
<dbReference type="Pfam" id="PF05425">
    <property type="entry name" value="CopD"/>
    <property type="match status" value="1"/>
</dbReference>
<feature type="transmembrane region" description="Helical" evidence="1">
    <location>
        <begin position="48"/>
        <end position="70"/>
    </location>
</feature>
<dbReference type="GO" id="GO:0016020">
    <property type="term" value="C:membrane"/>
    <property type="evidence" value="ECO:0007669"/>
    <property type="project" value="InterPro"/>
</dbReference>
<dbReference type="Proteomes" id="UP000215633">
    <property type="component" value="Unassembled WGS sequence"/>
</dbReference>
<evidence type="ECO:0000256" key="1">
    <source>
        <dbReference type="SAM" id="Phobius"/>
    </source>
</evidence>
<sequence length="155" mass="16649">MFYNVLKFAHLLAIIVWVGGMIFAYCFLRPAAAALEPPQRLRLMQDVLGRFLNAVLWAVVVALASGAWMVGRSARQAAESGGNFHMPPSWMAMAVLGLLMTAIFGHVRYILYPRLARAAQAGQWPAAGAAMGAIKTWVGVNLALGLLTVAVVLLG</sequence>
<dbReference type="RefSeq" id="WP_028353010.1">
    <property type="nucleotide sequence ID" value="NZ_NEVT01000007.1"/>
</dbReference>
<proteinExistence type="predicted"/>
<accession>A0A261VHN8</accession>
<feature type="domain" description="Copper resistance protein D" evidence="2">
    <location>
        <begin position="47"/>
        <end position="152"/>
    </location>
</feature>
<keyword evidence="1" id="KW-0472">Membrane</keyword>
<dbReference type="EMBL" id="NEVT01000007">
    <property type="protein sequence ID" value="OZI73674.1"/>
    <property type="molecule type" value="Genomic_DNA"/>
</dbReference>